<dbReference type="OrthoDB" id="2919059at2759"/>
<sequence length="423" mass="46809">MYPWRAFENVVLHAVNTATPWPEEAAFLVPALEQPLPEWVYYVGQPRFICDPSLAAELKGLGPVIPSSDSSTLQCQFLSSDMLHKIFDTVLCNTALLRSTMLVEPDMPPDAISKTSLLAGLRCIRFLIYECWVLLAQSRSYEPQYVLPRDPKVPHNPLAKFTRHVDKASLIVCTRPVELPAGQSDRSNSPEPTGSSYDSRGEVSSGTETPPRQWEPWELDFPERMARYFPVEESDESEEDSTAEREDPLLNRHLLAAATPSDNVILLFLCMREGDRVLELLVSALYQRLACGVKAPLVGLTYHYGSPMIQLLVAWLADENTLDGHLPPLHVAYEAASGPVQPSSFFNMCNPADALRLASFLLSLKEHASHLHELSTNGSGTAPGEILAWRSDFISAEDSDNDLKNTDTAISAWTEGVAGGFEI</sequence>
<evidence type="ECO:0000313" key="3">
    <source>
        <dbReference type="Proteomes" id="UP000030669"/>
    </source>
</evidence>
<organism evidence="2 3">
    <name type="scientific">Gloeophyllum trabeum (strain ATCC 11539 / FP-39264 / Madison 617)</name>
    <name type="common">Brown rot fungus</name>
    <dbReference type="NCBI Taxonomy" id="670483"/>
    <lineage>
        <taxon>Eukaryota</taxon>
        <taxon>Fungi</taxon>
        <taxon>Dikarya</taxon>
        <taxon>Basidiomycota</taxon>
        <taxon>Agaricomycotina</taxon>
        <taxon>Agaricomycetes</taxon>
        <taxon>Gloeophyllales</taxon>
        <taxon>Gloeophyllaceae</taxon>
        <taxon>Gloeophyllum</taxon>
    </lineage>
</organism>
<feature type="region of interest" description="Disordered" evidence="1">
    <location>
        <begin position="180"/>
        <end position="216"/>
    </location>
</feature>
<name>S7RBQ5_GLOTA</name>
<dbReference type="Proteomes" id="UP000030669">
    <property type="component" value="Unassembled WGS sequence"/>
</dbReference>
<dbReference type="GeneID" id="19303086"/>
<protein>
    <submittedName>
        <fullName evidence="2">Uncharacterized protein</fullName>
    </submittedName>
</protein>
<proteinExistence type="predicted"/>
<feature type="compositionally biased region" description="Polar residues" evidence="1">
    <location>
        <begin position="184"/>
        <end position="210"/>
    </location>
</feature>
<dbReference type="HOGENOM" id="CLU_624125_0_0_1"/>
<evidence type="ECO:0000313" key="2">
    <source>
        <dbReference type="EMBL" id="EPQ49829.1"/>
    </source>
</evidence>
<dbReference type="eggNOG" id="ENOG502SQBI">
    <property type="taxonomic scope" value="Eukaryota"/>
</dbReference>
<evidence type="ECO:0000256" key="1">
    <source>
        <dbReference type="SAM" id="MobiDB-lite"/>
    </source>
</evidence>
<dbReference type="RefSeq" id="XP_007871715.1">
    <property type="nucleotide sequence ID" value="XM_007873524.1"/>
</dbReference>
<accession>S7RBQ5</accession>
<keyword evidence="3" id="KW-1185">Reference proteome</keyword>
<dbReference type="AlphaFoldDB" id="S7RBQ5"/>
<dbReference type="EMBL" id="KB469580">
    <property type="protein sequence ID" value="EPQ49829.1"/>
    <property type="molecule type" value="Genomic_DNA"/>
</dbReference>
<reference evidence="2 3" key="1">
    <citation type="journal article" date="2012" name="Science">
        <title>The Paleozoic origin of enzymatic lignin decomposition reconstructed from 31 fungal genomes.</title>
        <authorList>
            <person name="Floudas D."/>
            <person name="Binder M."/>
            <person name="Riley R."/>
            <person name="Barry K."/>
            <person name="Blanchette R.A."/>
            <person name="Henrissat B."/>
            <person name="Martinez A.T."/>
            <person name="Otillar R."/>
            <person name="Spatafora J.W."/>
            <person name="Yadav J.S."/>
            <person name="Aerts A."/>
            <person name="Benoit I."/>
            <person name="Boyd A."/>
            <person name="Carlson A."/>
            <person name="Copeland A."/>
            <person name="Coutinho P.M."/>
            <person name="de Vries R.P."/>
            <person name="Ferreira P."/>
            <person name="Findley K."/>
            <person name="Foster B."/>
            <person name="Gaskell J."/>
            <person name="Glotzer D."/>
            <person name="Gorecki P."/>
            <person name="Heitman J."/>
            <person name="Hesse C."/>
            <person name="Hori C."/>
            <person name="Igarashi K."/>
            <person name="Jurgens J.A."/>
            <person name="Kallen N."/>
            <person name="Kersten P."/>
            <person name="Kohler A."/>
            <person name="Kuees U."/>
            <person name="Kumar T.K.A."/>
            <person name="Kuo A."/>
            <person name="LaButti K."/>
            <person name="Larrondo L.F."/>
            <person name="Lindquist E."/>
            <person name="Ling A."/>
            <person name="Lombard V."/>
            <person name="Lucas S."/>
            <person name="Lundell T."/>
            <person name="Martin R."/>
            <person name="McLaughlin D.J."/>
            <person name="Morgenstern I."/>
            <person name="Morin E."/>
            <person name="Murat C."/>
            <person name="Nagy L.G."/>
            <person name="Nolan M."/>
            <person name="Ohm R.A."/>
            <person name="Patyshakuliyeva A."/>
            <person name="Rokas A."/>
            <person name="Ruiz-Duenas F.J."/>
            <person name="Sabat G."/>
            <person name="Salamov A."/>
            <person name="Samejima M."/>
            <person name="Schmutz J."/>
            <person name="Slot J.C."/>
            <person name="St John F."/>
            <person name="Stenlid J."/>
            <person name="Sun H."/>
            <person name="Sun S."/>
            <person name="Syed K."/>
            <person name="Tsang A."/>
            <person name="Wiebenga A."/>
            <person name="Young D."/>
            <person name="Pisabarro A."/>
            <person name="Eastwood D.C."/>
            <person name="Martin F."/>
            <person name="Cullen D."/>
            <person name="Grigoriev I.V."/>
            <person name="Hibbett D.S."/>
        </authorList>
    </citation>
    <scope>NUCLEOTIDE SEQUENCE [LARGE SCALE GENOMIC DNA]</scope>
    <source>
        <strain evidence="2 3">ATCC 11539</strain>
    </source>
</reference>
<dbReference type="KEGG" id="gtr:GLOTRDRAFT_134561"/>
<gene>
    <name evidence="2" type="ORF">GLOTRDRAFT_134561</name>
</gene>